<comment type="caution">
    <text evidence="8">The sequence shown here is derived from an EMBL/GenBank/DDBJ whole genome shotgun (WGS) entry which is preliminary data.</text>
</comment>
<feature type="domain" description="Ribosome maturation factor RimM PRC barrel" evidence="7">
    <location>
        <begin position="103"/>
        <end position="171"/>
    </location>
</feature>
<dbReference type="PANTHER" id="PTHR33692:SF1">
    <property type="entry name" value="RIBOSOME MATURATION FACTOR RIMM"/>
    <property type="match status" value="1"/>
</dbReference>
<comment type="function">
    <text evidence="5">An accessory protein needed during the final step in the assembly of 30S ribosomal subunit, possibly for assembly of the head region. Essential for efficient processing of 16S rRNA. May be needed both before and after RbfA during the maturation of 16S rRNA. It has affinity for free ribosomal 30S subunits but not for 70S ribosomes.</text>
</comment>
<dbReference type="Proteomes" id="UP000051638">
    <property type="component" value="Unassembled WGS sequence"/>
</dbReference>
<dbReference type="Gene3D" id="2.30.30.240">
    <property type="entry name" value="PRC-barrel domain"/>
    <property type="match status" value="1"/>
</dbReference>
<dbReference type="InterPro" id="IPR009000">
    <property type="entry name" value="Transl_B-barrel_sf"/>
</dbReference>
<comment type="similarity">
    <text evidence="5">Belongs to the RimM family.</text>
</comment>
<sequence length="176" mass="19722">MSENYYRVGNIVNTHGIRGEVRVLAVTDAPQERFKPQARLYVITAGTYQPLTVTSYRRHKNFDLVAFAEIPDLTAAEKLKGKSLWVAADDRRTLQVGEGYYYHQIIGLKVVDHASATILGTVKEILQPGANDVWVVARPGKKDWLLPAIKQVILKIDLSQRQVLIDLPEGLIDDAD</sequence>
<dbReference type="SUPFAM" id="SSF50346">
    <property type="entry name" value="PRC-barrel domain"/>
    <property type="match status" value="1"/>
</dbReference>
<dbReference type="EMBL" id="AYYI01000093">
    <property type="protein sequence ID" value="KRM94018.1"/>
    <property type="molecule type" value="Genomic_DNA"/>
</dbReference>
<dbReference type="Gene3D" id="2.40.30.60">
    <property type="entry name" value="RimM"/>
    <property type="match status" value="1"/>
</dbReference>
<dbReference type="InterPro" id="IPR002676">
    <property type="entry name" value="RimM_N"/>
</dbReference>
<dbReference type="Pfam" id="PF01782">
    <property type="entry name" value="RimM"/>
    <property type="match status" value="1"/>
</dbReference>
<dbReference type="InterPro" id="IPR011961">
    <property type="entry name" value="RimM"/>
</dbReference>
<organism evidence="8 9">
    <name type="scientific">Loigolactobacillus rennini DSM 20253</name>
    <dbReference type="NCBI Taxonomy" id="1423796"/>
    <lineage>
        <taxon>Bacteria</taxon>
        <taxon>Bacillati</taxon>
        <taxon>Bacillota</taxon>
        <taxon>Bacilli</taxon>
        <taxon>Lactobacillales</taxon>
        <taxon>Lactobacillaceae</taxon>
        <taxon>Loigolactobacillus</taxon>
    </lineage>
</organism>
<accession>A0A0R2CSN6</accession>
<evidence type="ECO:0000256" key="5">
    <source>
        <dbReference type="HAMAP-Rule" id="MF_00014"/>
    </source>
</evidence>
<comment type="domain">
    <text evidence="5">The PRC barrel domain binds ribosomal protein uS19.</text>
</comment>
<dbReference type="Pfam" id="PF24986">
    <property type="entry name" value="PRC_RimM"/>
    <property type="match status" value="1"/>
</dbReference>
<dbReference type="SUPFAM" id="SSF50447">
    <property type="entry name" value="Translation proteins"/>
    <property type="match status" value="1"/>
</dbReference>
<keyword evidence="9" id="KW-1185">Reference proteome</keyword>
<evidence type="ECO:0000256" key="3">
    <source>
        <dbReference type="ARBA" id="ARBA00022552"/>
    </source>
</evidence>
<feature type="domain" description="RimM N-terminal" evidence="6">
    <location>
        <begin position="8"/>
        <end position="89"/>
    </location>
</feature>
<dbReference type="InterPro" id="IPR036976">
    <property type="entry name" value="RimM_N_sf"/>
</dbReference>
<name>A0A0R2CSN6_9LACO</name>
<comment type="subcellular location">
    <subcellularLocation>
        <location evidence="5">Cytoplasm</location>
    </subcellularLocation>
</comment>
<evidence type="ECO:0000313" key="8">
    <source>
        <dbReference type="EMBL" id="KRM94018.1"/>
    </source>
</evidence>
<comment type="subunit">
    <text evidence="5">Binds ribosomal protein uS19.</text>
</comment>
<protein>
    <recommendedName>
        <fullName evidence="5">Ribosome maturation factor RimM</fullName>
    </recommendedName>
</protein>
<dbReference type="AlphaFoldDB" id="A0A0R2CSN6"/>
<evidence type="ECO:0000259" key="7">
    <source>
        <dbReference type="Pfam" id="PF24986"/>
    </source>
</evidence>
<dbReference type="RefSeq" id="WP_057874764.1">
    <property type="nucleotide sequence ID" value="NZ_AYYI01000093.1"/>
</dbReference>
<proteinExistence type="inferred from homology"/>
<evidence type="ECO:0000313" key="9">
    <source>
        <dbReference type="Proteomes" id="UP000051638"/>
    </source>
</evidence>
<evidence type="ECO:0000256" key="4">
    <source>
        <dbReference type="ARBA" id="ARBA00023186"/>
    </source>
</evidence>
<dbReference type="HAMAP" id="MF_00014">
    <property type="entry name" value="Ribosome_mat_RimM"/>
    <property type="match status" value="1"/>
</dbReference>
<dbReference type="GO" id="GO:0043022">
    <property type="term" value="F:ribosome binding"/>
    <property type="evidence" value="ECO:0007669"/>
    <property type="project" value="InterPro"/>
</dbReference>
<dbReference type="GO" id="GO:0005737">
    <property type="term" value="C:cytoplasm"/>
    <property type="evidence" value="ECO:0007669"/>
    <property type="project" value="UniProtKB-SubCell"/>
</dbReference>
<keyword evidence="4 5" id="KW-0143">Chaperone</keyword>
<dbReference type="InterPro" id="IPR056792">
    <property type="entry name" value="PRC_RimM"/>
</dbReference>
<dbReference type="GO" id="GO:0042274">
    <property type="term" value="P:ribosomal small subunit biogenesis"/>
    <property type="evidence" value="ECO:0007669"/>
    <property type="project" value="UniProtKB-UniRule"/>
</dbReference>
<dbReference type="InterPro" id="IPR011033">
    <property type="entry name" value="PRC_barrel-like_sf"/>
</dbReference>
<evidence type="ECO:0000256" key="1">
    <source>
        <dbReference type="ARBA" id="ARBA00022490"/>
    </source>
</evidence>
<keyword evidence="2 5" id="KW-0690">Ribosome biogenesis</keyword>
<reference evidence="8 9" key="1">
    <citation type="journal article" date="2015" name="Genome Announc.">
        <title>Expanding the biotechnology potential of lactobacilli through comparative genomics of 213 strains and associated genera.</title>
        <authorList>
            <person name="Sun Z."/>
            <person name="Harris H.M."/>
            <person name="McCann A."/>
            <person name="Guo C."/>
            <person name="Argimon S."/>
            <person name="Zhang W."/>
            <person name="Yang X."/>
            <person name="Jeffery I.B."/>
            <person name="Cooney J.C."/>
            <person name="Kagawa T.F."/>
            <person name="Liu W."/>
            <person name="Song Y."/>
            <person name="Salvetti E."/>
            <person name="Wrobel A."/>
            <person name="Rasinkangas P."/>
            <person name="Parkhill J."/>
            <person name="Rea M.C."/>
            <person name="O'Sullivan O."/>
            <person name="Ritari J."/>
            <person name="Douillard F.P."/>
            <person name="Paul Ross R."/>
            <person name="Yang R."/>
            <person name="Briner A.E."/>
            <person name="Felis G.E."/>
            <person name="de Vos W.M."/>
            <person name="Barrangou R."/>
            <person name="Klaenhammer T.R."/>
            <person name="Caufield P.W."/>
            <person name="Cui Y."/>
            <person name="Zhang H."/>
            <person name="O'Toole P.W."/>
        </authorList>
    </citation>
    <scope>NUCLEOTIDE SEQUENCE [LARGE SCALE GENOMIC DNA]</scope>
    <source>
        <strain evidence="8 9">DSM 20253</strain>
    </source>
</reference>
<keyword evidence="1 5" id="KW-0963">Cytoplasm</keyword>
<dbReference type="OrthoDB" id="9810331at2"/>
<dbReference type="GO" id="GO:0005840">
    <property type="term" value="C:ribosome"/>
    <property type="evidence" value="ECO:0007669"/>
    <property type="project" value="InterPro"/>
</dbReference>
<dbReference type="GO" id="GO:0006364">
    <property type="term" value="P:rRNA processing"/>
    <property type="evidence" value="ECO:0007669"/>
    <property type="project" value="UniProtKB-UniRule"/>
</dbReference>
<dbReference type="STRING" id="1423796.FC24_GL000411"/>
<dbReference type="NCBIfam" id="TIGR02273">
    <property type="entry name" value="16S_RimM"/>
    <property type="match status" value="1"/>
</dbReference>
<evidence type="ECO:0000256" key="2">
    <source>
        <dbReference type="ARBA" id="ARBA00022517"/>
    </source>
</evidence>
<dbReference type="PANTHER" id="PTHR33692">
    <property type="entry name" value="RIBOSOME MATURATION FACTOR RIMM"/>
    <property type="match status" value="1"/>
</dbReference>
<evidence type="ECO:0000259" key="6">
    <source>
        <dbReference type="Pfam" id="PF01782"/>
    </source>
</evidence>
<keyword evidence="3 5" id="KW-0698">rRNA processing</keyword>
<gene>
    <name evidence="5" type="primary">rimM</name>
    <name evidence="8" type="ORF">FC24_GL000411</name>
</gene>
<dbReference type="PATRIC" id="fig|1423796.3.peg.423"/>